<keyword evidence="3" id="KW-1185">Reference proteome</keyword>
<dbReference type="HOGENOM" id="CLU_1256449_0_0_1"/>
<evidence type="ECO:0000256" key="1">
    <source>
        <dbReference type="SAM" id="Coils"/>
    </source>
</evidence>
<name>A0A0C3NBV2_PHLG1</name>
<reference evidence="2 3" key="1">
    <citation type="journal article" date="2014" name="PLoS Genet.">
        <title>Analysis of the Phlebiopsis gigantea genome, transcriptome and secretome provides insight into its pioneer colonization strategies of wood.</title>
        <authorList>
            <person name="Hori C."/>
            <person name="Ishida T."/>
            <person name="Igarashi K."/>
            <person name="Samejima M."/>
            <person name="Suzuki H."/>
            <person name="Master E."/>
            <person name="Ferreira P."/>
            <person name="Ruiz-Duenas F.J."/>
            <person name="Held B."/>
            <person name="Canessa P."/>
            <person name="Larrondo L.F."/>
            <person name="Schmoll M."/>
            <person name="Druzhinina I.S."/>
            <person name="Kubicek C.P."/>
            <person name="Gaskell J.A."/>
            <person name="Kersten P."/>
            <person name="St John F."/>
            <person name="Glasner J."/>
            <person name="Sabat G."/>
            <person name="Splinter BonDurant S."/>
            <person name="Syed K."/>
            <person name="Yadav J."/>
            <person name="Mgbeahuruike A.C."/>
            <person name="Kovalchuk A."/>
            <person name="Asiegbu F.O."/>
            <person name="Lackner G."/>
            <person name="Hoffmeister D."/>
            <person name="Rencoret J."/>
            <person name="Gutierrez A."/>
            <person name="Sun H."/>
            <person name="Lindquist E."/>
            <person name="Barry K."/>
            <person name="Riley R."/>
            <person name="Grigoriev I.V."/>
            <person name="Henrissat B."/>
            <person name="Kues U."/>
            <person name="Berka R.M."/>
            <person name="Martinez A.T."/>
            <person name="Covert S.F."/>
            <person name="Blanchette R.A."/>
            <person name="Cullen D."/>
        </authorList>
    </citation>
    <scope>NUCLEOTIDE SEQUENCE [LARGE SCALE GENOMIC DNA]</scope>
    <source>
        <strain evidence="2 3">11061_1 CR5-6</strain>
    </source>
</reference>
<organism evidence="2 3">
    <name type="scientific">Phlebiopsis gigantea (strain 11061_1 CR5-6)</name>
    <name type="common">White-rot fungus</name>
    <name type="synonym">Peniophora gigantea</name>
    <dbReference type="NCBI Taxonomy" id="745531"/>
    <lineage>
        <taxon>Eukaryota</taxon>
        <taxon>Fungi</taxon>
        <taxon>Dikarya</taxon>
        <taxon>Basidiomycota</taxon>
        <taxon>Agaricomycotina</taxon>
        <taxon>Agaricomycetes</taxon>
        <taxon>Polyporales</taxon>
        <taxon>Phanerochaetaceae</taxon>
        <taxon>Phlebiopsis</taxon>
    </lineage>
</organism>
<dbReference type="Proteomes" id="UP000053257">
    <property type="component" value="Unassembled WGS sequence"/>
</dbReference>
<sequence>MSSGDRTPLPRAIVLAKNAFKKIDFKNLSQSQSTAAIMAWATKNEFVCRVLVTIQPHDTSRAPKEVQNLVTALLACGEDITAAIQSGKLAEELAKVLSSPGELKSSSANSGVVHPEQLDKDKHRPELCMPAVQELDTIIERSKTYTAQLRKNIQQCRQAAQDMEDTLNSLQATTSQLHDIKHTLEAAYVAAQAPSAMLQPELRCCHRQTCIRLRHSIIVL</sequence>
<protein>
    <submittedName>
        <fullName evidence="2">Uncharacterized protein</fullName>
    </submittedName>
</protein>
<keyword evidence="1" id="KW-0175">Coiled coil</keyword>
<feature type="coiled-coil region" evidence="1">
    <location>
        <begin position="146"/>
        <end position="173"/>
    </location>
</feature>
<dbReference type="AlphaFoldDB" id="A0A0C3NBV2"/>
<proteinExistence type="predicted"/>
<evidence type="ECO:0000313" key="2">
    <source>
        <dbReference type="EMBL" id="KIP01964.1"/>
    </source>
</evidence>
<accession>A0A0C3NBV2</accession>
<evidence type="ECO:0000313" key="3">
    <source>
        <dbReference type="Proteomes" id="UP000053257"/>
    </source>
</evidence>
<dbReference type="EMBL" id="KN840718">
    <property type="protein sequence ID" value="KIP01964.1"/>
    <property type="molecule type" value="Genomic_DNA"/>
</dbReference>
<gene>
    <name evidence="2" type="ORF">PHLGIDRAFT_319637</name>
</gene>